<keyword evidence="3" id="KW-1185">Reference proteome</keyword>
<dbReference type="Proteomes" id="UP000060787">
    <property type="component" value="Chromosome"/>
</dbReference>
<dbReference type="STRING" id="84531.LA76x_5196"/>
<reference evidence="2 3" key="1">
    <citation type="journal article" date="2015" name="BMC Genomics">
        <title>Comparative genomics and metabolic profiling of the genus Lysobacter.</title>
        <authorList>
            <person name="de Bruijn I."/>
            <person name="Cheng X."/>
            <person name="de Jager V."/>
            <person name="Exposito R.G."/>
            <person name="Watrous J."/>
            <person name="Patel N."/>
            <person name="Postma J."/>
            <person name="Dorrestein P.C."/>
            <person name="Kobayashi D."/>
            <person name="Raaijmakers J.M."/>
        </authorList>
    </citation>
    <scope>NUCLEOTIDE SEQUENCE [LARGE SCALE GENOMIC DNA]</scope>
    <source>
        <strain evidence="2 3">76</strain>
    </source>
</reference>
<evidence type="ECO:0000313" key="2">
    <source>
        <dbReference type="EMBL" id="ALN83298.1"/>
    </source>
</evidence>
<feature type="compositionally biased region" description="Low complexity" evidence="1">
    <location>
        <begin position="1"/>
        <end position="20"/>
    </location>
</feature>
<organism evidence="2 3">
    <name type="scientific">Lysobacter antibioticus</name>
    <dbReference type="NCBI Taxonomy" id="84531"/>
    <lineage>
        <taxon>Bacteria</taxon>
        <taxon>Pseudomonadati</taxon>
        <taxon>Pseudomonadota</taxon>
        <taxon>Gammaproteobacteria</taxon>
        <taxon>Lysobacterales</taxon>
        <taxon>Lysobacteraceae</taxon>
        <taxon>Lysobacter</taxon>
    </lineage>
</organism>
<dbReference type="AlphaFoldDB" id="A0A0S2FIK9"/>
<accession>A0A0S2FIK9</accession>
<evidence type="ECO:0000256" key="1">
    <source>
        <dbReference type="SAM" id="MobiDB-lite"/>
    </source>
</evidence>
<name>A0A0S2FIK9_LYSAN</name>
<sequence length="63" mass="6022">MKSARSAGPAGAPGSERVGVTWGGGRGGRGATALRGVPAGPAQPRAAHDVAPPRRRLGPGAAG</sequence>
<feature type="region of interest" description="Disordered" evidence="1">
    <location>
        <begin position="1"/>
        <end position="63"/>
    </location>
</feature>
<gene>
    <name evidence="2" type="ORF">LA76x_5196</name>
</gene>
<protein>
    <submittedName>
        <fullName evidence="2">Uncharacterized protein</fullName>
    </submittedName>
</protein>
<evidence type="ECO:0000313" key="3">
    <source>
        <dbReference type="Proteomes" id="UP000060787"/>
    </source>
</evidence>
<proteinExistence type="predicted"/>
<dbReference type="PATRIC" id="fig|84531.8.peg.5204"/>
<dbReference type="EMBL" id="CP011129">
    <property type="protein sequence ID" value="ALN83298.1"/>
    <property type="molecule type" value="Genomic_DNA"/>
</dbReference>
<dbReference type="KEGG" id="lab:LA76x_5196"/>
<feature type="compositionally biased region" description="Gly residues" evidence="1">
    <location>
        <begin position="21"/>
        <end position="30"/>
    </location>
</feature>